<dbReference type="GO" id="GO:0005576">
    <property type="term" value="C:extracellular region"/>
    <property type="evidence" value="ECO:0007669"/>
    <property type="project" value="UniProtKB-SubCell"/>
</dbReference>
<feature type="domain" description="CTCK" evidence="6">
    <location>
        <begin position="7"/>
        <end position="92"/>
    </location>
</feature>
<evidence type="ECO:0000256" key="3">
    <source>
        <dbReference type="ARBA" id="ARBA00022729"/>
    </source>
</evidence>
<proteinExistence type="predicted"/>
<protein>
    <recommendedName>
        <fullName evidence="6">CTCK domain-containing protein</fullName>
    </recommendedName>
</protein>
<sequence>SSTIKTCSTGVKNVKLTEGSCSGQVNVTVCEDKCSPNTQNNPDMDRKIVECGYCVPKNTKFTNVTLSCDDGSTTIYTIIEPVSCQCKLSDCRESERIN</sequence>
<gene>
    <name evidence="7" type="ORF">chiPu_0021303</name>
</gene>
<keyword evidence="4 5" id="KW-1015">Disulfide bond</keyword>
<dbReference type="InterPro" id="IPR029034">
    <property type="entry name" value="Cystine-knot_cytokine"/>
</dbReference>
<dbReference type="EMBL" id="BEZZ01003683">
    <property type="protein sequence ID" value="GCC20200.1"/>
    <property type="molecule type" value="Genomic_DNA"/>
</dbReference>
<name>A0A401RR94_CHIPU</name>
<dbReference type="AlphaFoldDB" id="A0A401RR94"/>
<comment type="caution">
    <text evidence="7">The sequence shown here is derived from an EMBL/GenBank/DDBJ whole genome shotgun (WGS) entry which is preliminary data.</text>
</comment>
<evidence type="ECO:0000256" key="2">
    <source>
        <dbReference type="ARBA" id="ARBA00022525"/>
    </source>
</evidence>
<evidence type="ECO:0000313" key="7">
    <source>
        <dbReference type="EMBL" id="GCC20200.1"/>
    </source>
</evidence>
<dbReference type="SMART" id="SM00041">
    <property type="entry name" value="CT"/>
    <property type="match status" value="1"/>
</dbReference>
<evidence type="ECO:0000256" key="1">
    <source>
        <dbReference type="ARBA" id="ARBA00004613"/>
    </source>
</evidence>
<keyword evidence="3" id="KW-0732">Signal</keyword>
<feature type="disulfide bond" evidence="5">
    <location>
        <begin position="30"/>
        <end position="84"/>
    </location>
</feature>
<evidence type="ECO:0000256" key="5">
    <source>
        <dbReference type="PROSITE-ProRule" id="PRU00039"/>
    </source>
</evidence>
<evidence type="ECO:0000259" key="6">
    <source>
        <dbReference type="PROSITE" id="PS01225"/>
    </source>
</evidence>
<keyword evidence="2" id="KW-0964">Secreted</keyword>
<dbReference type="PROSITE" id="PS01225">
    <property type="entry name" value="CTCK_2"/>
    <property type="match status" value="1"/>
</dbReference>
<comment type="caution">
    <text evidence="5">Lacks conserved residue(s) required for the propagation of feature annotation.</text>
</comment>
<dbReference type="Pfam" id="PF03045">
    <property type="entry name" value="DAN"/>
    <property type="match status" value="1"/>
</dbReference>
<dbReference type="Proteomes" id="UP000287033">
    <property type="component" value="Unassembled WGS sequence"/>
</dbReference>
<dbReference type="InterPro" id="IPR006207">
    <property type="entry name" value="Cys_knot_C"/>
</dbReference>
<organism evidence="7 8">
    <name type="scientific">Chiloscyllium punctatum</name>
    <name type="common">Brownbanded bambooshark</name>
    <name type="synonym">Hemiscyllium punctatum</name>
    <dbReference type="NCBI Taxonomy" id="137246"/>
    <lineage>
        <taxon>Eukaryota</taxon>
        <taxon>Metazoa</taxon>
        <taxon>Chordata</taxon>
        <taxon>Craniata</taxon>
        <taxon>Vertebrata</taxon>
        <taxon>Chondrichthyes</taxon>
        <taxon>Elasmobranchii</taxon>
        <taxon>Galeomorphii</taxon>
        <taxon>Galeoidea</taxon>
        <taxon>Orectolobiformes</taxon>
        <taxon>Hemiscylliidae</taxon>
        <taxon>Chiloscyllium</taxon>
    </lineage>
</organism>
<evidence type="ECO:0000256" key="4">
    <source>
        <dbReference type="ARBA" id="ARBA00023157"/>
    </source>
</evidence>
<accession>A0A401RR94</accession>
<keyword evidence="8" id="KW-1185">Reference proteome</keyword>
<feature type="disulfide bond" evidence="5">
    <location>
        <begin position="34"/>
        <end position="86"/>
    </location>
</feature>
<evidence type="ECO:0000313" key="8">
    <source>
        <dbReference type="Proteomes" id="UP000287033"/>
    </source>
</evidence>
<reference evidence="7 8" key="1">
    <citation type="journal article" date="2018" name="Nat. Ecol. Evol.">
        <title>Shark genomes provide insights into elasmobranch evolution and the origin of vertebrates.</title>
        <authorList>
            <person name="Hara Y"/>
            <person name="Yamaguchi K"/>
            <person name="Onimaru K"/>
            <person name="Kadota M"/>
            <person name="Koyanagi M"/>
            <person name="Keeley SD"/>
            <person name="Tatsumi K"/>
            <person name="Tanaka K"/>
            <person name="Motone F"/>
            <person name="Kageyama Y"/>
            <person name="Nozu R"/>
            <person name="Adachi N"/>
            <person name="Nishimura O"/>
            <person name="Nakagawa R"/>
            <person name="Tanegashima C"/>
            <person name="Kiyatake I"/>
            <person name="Matsumoto R"/>
            <person name="Murakumo K"/>
            <person name="Nishida K"/>
            <person name="Terakita A"/>
            <person name="Kuratani S"/>
            <person name="Sato K"/>
            <person name="Hyodo S Kuraku.S."/>
        </authorList>
    </citation>
    <scope>NUCLEOTIDE SEQUENCE [LARGE SCALE GENOMIC DNA]</scope>
</reference>
<comment type="subcellular location">
    <subcellularLocation>
        <location evidence="1">Secreted</location>
    </subcellularLocation>
</comment>
<feature type="non-terminal residue" evidence="7">
    <location>
        <position position="1"/>
    </location>
</feature>
<dbReference type="InterPro" id="IPR004133">
    <property type="entry name" value="DAN_dom"/>
</dbReference>
<dbReference type="Gene3D" id="2.10.90.10">
    <property type="entry name" value="Cystine-knot cytokines"/>
    <property type="match status" value="1"/>
</dbReference>